<accession>A0ABP6GQK9</accession>
<sequence length="70" mass="7968">MLLDPDDPLSEVLTIPEAAAKVGRSPAVLRDWIRRGLLVPLRLPGDRRTWTTGRACREVEAAIWKRKHLK</sequence>
<evidence type="ECO:0000313" key="2">
    <source>
        <dbReference type="EMBL" id="GAA2726318.1"/>
    </source>
</evidence>
<proteinExistence type="predicted"/>
<reference evidence="3" key="1">
    <citation type="journal article" date="2019" name="Int. J. Syst. Evol. Microbiol.">
        <title>The Global Catalogue of Microorganisms (GCM) 10K type strain sequencing project: providing services to taxonomists for standard genome sequencing and annotation.</title>
        <authorList>
            <consortium name="The Broad Institute Genomics Platform"/>
            <consortium name="The Broad Institute Genome Sequencing Center for Infectious Disease"/>
            <person name="Wu L."/>
            <person name="Ma J."/>
        </authorList>
    </citation>
    <scope>NUCLEOTIDE SEQUENCE [LARGE SCALE GENOMIC DNA]</scope>
    <source>
        <strain evidence="3">JCM 8201</strain>
    </source>
</reference>
<dbReference type="Gene3D" id="1.10.1660.10">
    <property type="match status" value="1"/>
</dbReference>
<evidence type="ECO:0000259" key="1">
    <source>
        <dbReference type="Pfam" id="PF13411"/>
    </source>
</evidence>
<dbReference type="InterPro" id="IPR000551">
    <property type="entry name" value="MerR-type_HTH_dom"/>
</dbReference>
<protein>
    <recommendedName>
        <fullName evidence="1">HTH merR-type domain-containing protein</fullName>
    </recommendedName>
</protein>
<dbReference type="Proteomes" id="UP001501842">
    <property type="component" value="Unassembled WGS sequence"/>
</dbReference>
<dbReference type="RefSeq" id="WP_344450832.1">
    <property type="nucleotide sequence ID" value="NZ_BAAATZ010000009.1"/>
</dbReference>
<comment type="caution">
    <text evidence="2">The sequence shown here is derived from an EMBL/GenBank/DDBJ whole genome shotgun (WGS) entry which is preliminary data.</text>
</comment>
<gene>
    <name evidence="2" type="ORF">GCM10010439_28540</name>
</gene>
<keyword evidence="3" id="KW-1185">Reference proteome</keyword>
<evidence type="ECO:0000313" key="3">
    <source>
        <dbReference type="Proteomes" id="UP001501842"/>
    </source>
</evidence>
<dbReference type="SUPFAM" id="SSF46955">
    <property type="entry name" value="Putative DNA-binding domain"/>
    <property type="match status" value="1"/>
</dbReference>
<organism evidence="2 3">
    <name type="scientific">Actinocorallia aurantiaca</name>
    <dbReference type="NCBI Taxonomy" id="46204"/>
    <lineage>
        <taxon>Bacteria</taxon>
        <taxon>Bacillati</taxon>
        <taxon>Actinomycetota</taxon>
        <taxon>Actinomycetes</taxon>
        <taxon>Streptosporangiales</taxon>
        <taxon>Thermomonosporaceae</taxon>
        <taxon>Actinocorallia</taxon>
    </lineage>
</organism>
<dbReference type="EMBL" id="BAAATZ010000009">
    <property type="protein sequence ID" value="GAA2726318.1"/>
    <property type="molecule type" value="Genomic_DNA"/>
</dbReference>
<feature type="domain" description="HTH merR-type" evidence="1">
    <location>
        <begin position="14"/>
        <end position="48"/>
    </location>
</feature>
<name>A0ABP6GQK9_9ACTN</name>
<dbReference type="Pfam" id="PF13411">
    <property type="entry name" value="MerR_1"/>
    <property type="match status" value="1"/>
</dbReference>
<dbReference type="InterPro" id="IPR009061">
    <property type="entry name" value="DNA-bd_dom_put_sf"/>
</dbReference>